<proteinExistence type="predicted"/>
<evidence type="ECO:0000313" key="2">
    <source>
        <dbReference type="Proteomes" id="UP000249661"/>
    </source>
</evidence>
<dbReference type="Proteomes" id="UP000249661">
    <property type="component" value="Unassembled WGS sequence"/>
</dbReference>
<reference evidence="1" key="1">
    <citation type="submission" date="2018-02" db="EMBL/GenBank/DDBJ databases">
        <title>The genomes of Aspergillus section Nigri reveals drivers in fungal speciation.</title>
        <authorList>
            <consortium name="DOE Joint Genome Institute"/>
            <person name="Vesth T.C."/>
            <person name="Nybo J."/>
            <person name="Theobald S."/>
            <person name="Brandl J."/>
            <person name="Frisvad J.C."/>
            <person name="Nielsen K.F."/>
            <person name="Lyhne E.K."/>
            <person name="Kogle M.E."/>
            <person name="Kuo A."/>
            <person name="Riley R."/>
            <person name="Clum A."/>
            <person name="Nolan M."/>
            <person name="Lipzen A."/>
            <person name="Salamov A."/>
            <person name="Henrissat B."/>
            <person name="Wiebenga A."/>
            <person name="De vries R.P."/>
            <person name="Grigoriev I.V."/>
            <person name="Mortensen U.H."/>
            <person name="Andersen M.R."/>
            <person name="Baker S.E."/>
        </authorList>
    </citation>
    <scope>NUCLEOTIDE SEQUENCE</scope>
    <source>
        <strain evidence="1">CBS 121060</strain>
    </source>
</reference>
<gene>
    <name evidence="1" type="ORF">BO66DRAFT_69636</name>
</gene>
<evidence type="ECO:0000313" key="1">
    <source>
        <dbReference type="EMBL" id="RAH74904.1"/>
    </source>
</evidence>
<sequence length="151" mass="16443">MDARKSNCNDADITSESTCWQEASARLRTEHPHLHAQFEGPSGADLSGQIAQSIMDACQNHTVDKDPPSAWTHRDAHEKARVRRRAMDTILRAVTVFRDVGSAVANLDPSHVGIAWAGVNLILQVFIPCSKTPGEDSLEMASSPGKRHSSC</sequence>
<dbReference type="EMBL" id="KZ824934">
    <property type="protein sequence ID" value="RAH74904.1"/>
    <property type="molecule type" value="Genomic_DNA"/>
</dbReference>
<keyword evidence="2" id="KW-1185">Reference proteome</keyword>
<name>A0ACD1HM13_9EURO</name>
<protein>
    <submittedName>
        <fullName evidence="1">Uncharacterized protein</fullName>
    </submittedName>
</protein>
<organism evidence="1 2">
    <name type="scientific">Aspergillus aculeatinus CBS 121060</name>
    <dbReference type="NCBI Taxonomy" id="1448322"/>
    <lineage>
        <taxon>Eukaryota</taxon>
        <taxon>Fungi</taxon>
        <taxon>Dikarya</taxon>
        <taxon>Ascomycota</taxon>
        <taxon>Pezizomycotina</taxon>
        <taxon>Eurotiomycetes</taxon>
        <taxon>Eurotiomycetidae</taxon>
        <taxon>Eurotiales</taxon>
        <taxon>Aspergillaceae</taxon>
        <taxon>Aspergillus</taxon>
        <taxon>Aspergillus subgen. Circumdati</taxon>
    </lineage>
</organism>
<accession>A0ACD1HM13</accession>